<dbReference type="Proteomes" id="UP000447355">
    <property type="component" value="Unassembled WGS sequence"/>
</dbReference>
<dbReference type="EMBL" id="WWCX01000039">
    <property type="protein sequence ID" value="MYM96102.1"/>
    <property type="molecule type" value="Genomic_DNA"/>
</dbReference>
<feature type="signal peptide" evidence="1">
    <location>
        <begin position="1"/>
        <end position="23"/>
    </location>
</feature>
<dbReference type="PANTHER" id="PTHR35936">
    <property type="entry name" value="MEMBRANE-BOUND LYTIC MUREIN TRANSGLYCOSYLASE F"/>
    <property type="match status" value="1"/>
</dbReference>
<organism evidence="2 3">
    <name type="scientific">Duganella vulcania</name>
    <dbReference type="NCBI Taxonomy" id="2692166"/>
    <lineage>
        <taxon>Bacteria</taxon>
        <taxon>Pseudomonadati</taxon>
        <taxon>Pseudomonadota</taxon>
        <taxon>Betaproteobacteria</taxon>
        <taxon>Burkholderiales</taxon>
        <taxon>Oxalobacteraceae</taxon>
        <taxon>Telluria group</taxon>
        <taxon>Duganella</taxon>
    </lineage>
</organism>
<dbReference type="PANTHER" id="PTHR35936:SF25">
    <property type="entry name" value="ABC TRANSPORTER SUBSTRATE-BINDING PROTEIN"/>
    <property type="match status" value="1"/>
</dbReference>
<dbReference type="AlphaFoldDB" id="A0A845GRV1"/>
<feature type="chain" id="PRO_5032997229" evidence="1">
    <location>
        <begin position="24"/>
        <end position="246"/>
    </location>
</feature>
<protein>
    <submittedName>
        <fullName evidence="2">Transporter substrate-binding domain-containing protein</fullName>
    </submittedName>
</protein>
<reference evidence="2" key="1">
    <citation type="submission" date="2019-12" db="EMBL/GenBank/DDBJ databases">
        <title>Novel species isolated from a subtropical stream in China.</title>
        <authorList>
            <person name="Lu H."/>
        </authorList>
    </citation>
    <scope>NUCLEOTIDE SEQUENCE [LARGE SCALE GENOMIC DNA]</scope>
    <source>
        <strain evidence="2">FT81W</strain>
    </source>
</reference>
<proteinExistence type="predicted"/>
<keyword evidence="1" id="KW-0732">Signal</keyword>
<evidence type="ECO:0000313" key="3">
    <source>
        <dbReference type="Proteomes" id="UP000447355"/>
    </source>
</evidence>
<dbReference type="Gene3D" id="3.40.190.10">
    <property type="entry name" value="Periplasmic binding protein-like II"/>
    <property type="match status" value="2"/>
</dbReference>
<dbReference type="RefSeq" id="WP_161085179.1">
    <property type="nucleotide sequence ID" value="NZ_WWCX01000039.1"/>
</dbReference>
<evidence type="ECO:0000313" key="2">
    <source>
        <dbReference type="EMBL" id="MYM96102.1"/>
    </source>
</evidence>
<accession>A0A845GRV1</accession>
<gene>
    <name evidence="2" type="ORF">GTP90_19755</name>
</gene>
<sequence length="246" mass="26589">MRHHTFRRLSACLAMLAPALAMADDKITLSFNERPPYLVAGADGSASGLTGTPAAEAFHAAGIEVAWSKVPPNRQLVVIKEGGPNCAIGWYKTAEREQFAKFTKPIYRDKPTVIIAHPKFAAAEHAKLGEILATKGVRVLVKENFSYGPYIDAALDKVKAAQTKSNGTSTQMLQLVNANSVDFMFASEEEASYLVEQSGIGAGNFKQIRMPDVPAGDERYIMCSKDVSDDVIGKLNKAIGAKKSKK</sequence>
<name>A0A845GRV1_9BURK</name>
<evidence type="ECO:0000256" key="1">
    <source>
        <dbReference type="SAM" id="SignalP"/>
    </source>
</evidence>
<comment type="caution">
    <text evidence="2">The sequence shown here is derived from an EMBL/GenBank/DDBJ whole genome shotgun (WGS) entry which is preliminary data.</text>
</comment>
<dbReference type="SUPFAM" id="SSF53850">
    <property type="entry name" value="Periplasmic binding protein-like II"/>
    <property type="match status" value="1"/>
</dbReference>